<dbReference type="Gene3D" id="3.60.21.10">
    <property type="match status" value="1"/>
</dbReference>
<dbReference type="Pfam" id="PF00149">
    <property type="entry name" value="Metallophos"/>
    <property type="match status" value="1"/>
</dbReference>
<accession>A0A7Z0X355</accession>
<gene>
    <name evidence="3" type="ORF">B4121_0322</name>
</gene>
<dbReference type="RefSeq" id="WP_075212705.1">
    <property type="nucleotide sequence ID" value="NZ_CP023168.1"/>
</dbReference>
<dbReference type="PANTHER" id="PTHR43143:SF5">
    <property type="entry name" value="SECRETED PROTEIN"/>
    <property type="match status" value="1"/>
</dbReference>
<evidence type="ECO:0000256" key="1">
    <source>
        <dbReference type="SAM" id="SignalP"/>
    </source>
</evidence>
<dbReference type="SUPFAM" id="SSF74853">
    <property type="entry name" value="Lamin A/C globular tail domain"/>
    <property type="match status" value="1"/>
</dbReference>
<feature type="domain" description="LTD" evidence="2">
    <location>
        <begin position="130"/>
        <end position="276"/>
    </location>
</feature>
<feature type="chain" id="PRO_5030581750" description="LTD domain-containing protein" evidence="1">
    <location>
        <begin position="29"/>
        <end position="1336"/>
    </location>
</feature>
<dbReference type="GO" id="GO:0016787">
    <property type="term" value="F:hydrolase activity"/>
    <property type="evidence" value="ECO:0007669"/>
    <property type="project" value="InterPro"/>
</dbReference>
<dbReference type="PANTHER" id="PTHR43143">
    <property type="entry name" value="METALLOPHOSPHOESTERASE, CALCINEURIN SUPERFAMILY"/>
    <property type="match status" value="1"/>
</dbReference>
<dbReference type="InterPro" id="IPR036415">
    <property type="entry name" value="Lamin_tail_dom_sf"/>
</dbReference>
<dbReference type="InterPro" id="IPR029052">
    <property type="entry name" value="Metallo-depent_PP-like"/>
</dbReference>
<organism evidence="3 4">
    <name type="scientific">Bacillus paralicheniformis</name>
    <dbReference type="NCBI Taxonomy" id="1648923"/>
    <lineage>
        <taxon>Bacteria</taxon>
        <taxon>Bacillati</taxon>
        <taxon>Bacillota</taxon>
        <taxon>Bacilli</taxon>
        <taxon>Bacillales</taxon>
        <taxon>Bacillaceae</taxon>
        <taxon>Bacillus</taxon>
    </lineage>
</organism>
<evidence type="ECO:0000259" key="2">
    <source>
        <dbReference type="PROSITE" id="PS51841"/>
    </source>
</evidence>
<dbReference type="SUPFAM" id="SSF56300">
    <property type="entry name" value="Metallo-dependent phosphatases"/>
    <property type="match status" value="1"/>
</dbReference>
<proteinExistence type="predicted"/>
<dbReference type="InterPro" id="IPR004843">
    <property type="entry name" value="Calcineurin-like_PHP"/>
</dbReference>
<dbReference type="Pfam" id="PF00932">
    <property type="entry name" value="LTD"/>
    <property type="match status" value="1"/>
</dbReference>
<dbReference type="InterPro" id="IPR001322">
    <property type="entry name" value="Lamin_tail_dom"/>
</dbReference>
<dbReference type="InterPro" id="IPR051918">
    <property type="entry name" value="STPP_CPPED1"/>
</dbReference>
<reference evidence="3 4" key="1">
    <citation type="journal article" date="2016" name="Front. Microbiol.">
        <title>High-Level Heat Resistance of Spores of Bacillus amyloliquefaciens and Bacillus licheniformis Results from the Presence of a spoVA Operon in a Tn1546 Transposon.</title>
        <authorList>
            <person name="Berendsen E.M."/>
            <person name="Koning R.A."/>
            <person name="Boekhorst J."/>
            <person name="de Jong A."/>
            <person name="Kuipers O.P."/>
            <person name="Wells-Bennik M.H."/>
        </authorList>
    </citation>
    <scope>NUCLEOTIDE SEQUENCE [LARGE SCALE GENOMIC DNA]</scope>
    <source>
        <strain evidence="3 4">B4121</strain>
    </source>
</reference>
<keyword evidence="1" id="KW-0732">Signal</keyword>
<dbReference type="PROSITE" id="PS51841">
    <property type="entry name" value="LTD"/>
    <property type="match status" value="1"/>
</dbReference>
<dbReference type="Proteomes" id="UP000185604">
    <property type="component" value="Unassembled WGS sequence"/>
</dbReference>
<evidence type="ECO:0000313" key="4">
    <source>
        <dbReference type="Proteomes" id="UP000185604"/>
    </source>
</evidence>
<name>A0A7Z0X355_9BACI</name>
<evidence type="ECO:0000313" key="3">
    <source>
        <dbReference type="EMBL" id="OLF98795.1"/>
    </source>
</evidence>
<feature type="signal peptide" evidence="1">
    <location>
        <begin position="1"/>
        <end position="28"/>
    </location>
</feature>
<protein>
    <recommendedName>
        <fullName evidence="2">LTD domain-containing protein</fullName>
    </recommendedName>
</protein>
<dbReference type="EMBL" id="LKPO01000001">
    <property type="protein sequence ID" value="OLF98795.1"/>
    <property type="molecule type" value="Genomic_DNA"/>
</dbReference>
<dbReference type="Gene3D" id="2.60.40.1260">
    <property type="entry name" value="Lamin Tail domain"/>
    <property type="match status" value="1"/>
</dbReference>
<comment type="caution">
    <text evidence="3">The sequence shown here is derived from an EMBL/GenBank/DDBJ whole genome shotgun (WGS) entry which is preliminary data.</text>
</comment>
<sequence>MKKYRNRQTLLFLAAVLLFALQMPISSAAEKEHSQLGSPAIRHTSVEQVKKGDDLYFSAEAAADTVILYYKQHAELPYRGIPMEVEPGKQNGYIAKLESESIASDKVQYYIEAQAGRSSVKTDVYTVALKGVRTDTQKLPELLITEMAVDTSNTGAKDVYEFIEVYNNTNKAVHLNNYKMKYRHPEKGKESDTVWPFERDDVTIPSGQTHVFWVKNRSNGHLTEDDFNQHYGVHLRKGKTLSVLKGSGLANTAPREVIICTNSGEEVASARYQSKPDKTDVTKNKALLYRYPLDGTKHMKMISAGEETPSPGSLLKAQVPSQTVTVMPDREKPEIHDMTDHQAVKPGETIQLLADMKDNRQVKQAQFFYRMNDDEPFTEVRVEKSRNDGLYRHNIYFAELIGKEKVEYYMRAGDGSNVTATEKKTIPLEQRILKGLRLNVSEGGTVSGKMLLKATAEKPPFETTIRIDGIEQKKGESALEKKAYFAFDVNQTNLYFKNAITIGRRVQKVFDDSRRRYTTITVPVSPEEFKKGKPFAIKVRSGTKSTPFEQSAEENRDDFVLKNPRLILADGTIIRDEQYDDPKAELPAGDGPGAREWYEFRFSIPEAKFTSLASQWHTQAWDEGPHIVEAENGEERLIRRVTVDNTGPEIKTSLKDGRTYKGSFEINAVAHDKWSGVKSIKAVLDGKKIALPYFISSAGLDAGKHELKIKAEDSAGNLSIVKKAFYIKEEKPDKPAQVKNAPGSTQAKLAVRVKDPTKDRMKVSFHQGFQYTVKDEEHVDVSANESGTEPPQSFAVRGEKALTKEERSGMSAPDGKGFETSSTTKFPYHRFDVKVDENTGPNDKVEVRWRGSSLPGRKVSMFAWNWTSKRWETLTFHVAKDDKPFTLKGSIKAADYIRQSKASFIIQDQIQLSQNDYTFVWMSDTQYYSESYPHIFERQVKWIAEQKDKLNIQYVFHTGDLVDEADQPLQWKRADQFMKVLDDHQVPYGVLAGNHDVSHKDRSYLKFGRYFGERRFKQKPHYGGSYQNNKGHYDLISSGGNDYIMVSMGWGIGKKELQWIDDVLKRHPDRKAILSFHEFLLVSGSRSPIGEKIFEQIIKRNPNVIAVLSGHYHSSNLKVDRLDDNGDGKPDRKVYQMLADYQGGPEGGQGYLRILHVDPKHDTIHVKTYSPYLDDYNFYDPHQFGPKDEFNIKTDLKPRKKKVKTDYFELNVFSNKEIGKAKTVKSGKTASVTWKDLQPNTTYFWYAAASDHYGGKSRSQMWKLTTKDDGMKSFLIDQTAGVGSALWQLSGSPPPAGMKLKQAKLEPSGMKNPPIAVIGFWLAAVFICERKKHLFS</sequence>